<dbReference type="Pfam" id="PF10185">
    <property type="entry name" value="Mesd"/>
    <property type="match status" value="1"/>
</dbReference>
<evidence type="ECO:0000313" key="9">
    <source>
        <dbReference type="WBParaSite" id="Gr19_v10_g7567.t1"/>
    </source>
</evidence>
<comment type="subcellular location">
    <subcellularLocation>
        <location evidence="1">Endoplasmic reticulum</location>
    </subcellularLocation>
</comment>
<accession>A0A914I4Z0</accession>
<evidence type="ECO:0000256" key="2">
    <source>
        <dbReference type="ARBA" id="ARBA00011068"/>
    </source>
</evidence>
<dbReference type="PANTHER" id="PTHR17600">
    <property type="entry name" value="MESODERM DEVELOPMENT CANDIDATE 2"/>
    <property type="match status" value="1"/>
</dbReference>
<keyword evidence="4 7" id="KW-0732">Signal</keyword>
<dbReference type="WBParaSite" id="Gr19_v10_g7567.t1">
    <property type="protein sequence ID" value="Gr19_v10_g7567.t1"/>
    <property type="gene ID" value="Gr19_v10_g7567"/>
</dbReference>
<keyword evidence="5" id="KW-0256">Endoplasmic reticulum</keyword>
<dbReference type="GO" id="GO:0006457">
    <property type="term" value="P:protein folding"/>
    <property type="evidence" value="ECO:0007669"/>
    <property type="project" value="InterPro"/>
</dbReference>
<dbReference type="Gene3D" id="3.30.70.260">
    <property type="match status" value="1"/>
</dbReference>
<evidence type="ECO:0000256" key="5">
    <source>
        <dbReference type="ARBA" id="ARBA00022824"/>
    </source>
</evidence>
<dbReference type="PANTHER" id="PTHR17600:SF2">
    <property type="entry name" value="LRP CHAPERONE MESD"/>
    <property type="match status" value="1"/>
</dbReference>
<comment type="similarity">
    <text evidence="2">Belongs to the MESD family.</text>
</comment>
<name>A0A914I4Z0_GLORO</name>
<keyword evidence="8" id="KW-1185">Reference proteome</keyword>
<dbReference type="AlphaFoldDB" id="A0A914I4Z0"/>
<dbReference type="GO" id="GO:0016055">
    <property type="term" value="P:Wnt signaling pathway"/>
    <property type="evidence" value="ECO:0007669"/>
    <property type="project" value="UniProtKB-KW"/>
</dbReference>
<dbReference type="Gene3D" id="6.10.250.640">
    <property type="match status" value="1"/>
</dbReference>
<protein>
    <submittedName>
        <fullName evidence="9">LDLR chaperone MESD</fullName>
    </submittedName>
</protein>
<keyword evidence="3" id="KW-0879">Wnt signaling pathway</keyword>
<evidence type="ECO:0000256" key="1">
    <source>
        <dbReference type="ARBA" id="ARBA00004240"/>
    </source>
</evidence>
<feature type="chain" id="PRO_5037218725" evidence="7">
    <location>
        <begin position="21"/>
        <end position="183"/>
    </location>
</feature>
<evidence type="ECO:0000313" key="8">
    <source>
        <dbReference type="Proteomes" id="UP000887572"/>
    </source>
</evidence>
<organism evidence="8 9">
    <name type="scientific">Globodera rostochiensis</name>
    <name type="common">Golden nematode worm</name>
    <name type="synonym">Heterodera rostochiensis</name>
    <dbReference type="NCBI Taxonomy" id="31243"/>
    <lineage>
        <taxon>Eukaryota</taxon>
        <taxon>Metazoa</taxon>
        <taxon>Ecdysozoa</taxon>
        <taxon>Nematoda</taxon>
        <taxon>Chromadorea</taxon>
        <taxon>Rhabditida</taxon>
        <taxon>Tylenchina</taxon>
        <taxon>Tylenchomorpha</taxon>
        <taxon>Tylenchoidea</taxon>
        <taxon>Heteroderidae</taxon>
        <taxon>Heteroderinae</taxon>
        <taxon>Globodera</taxon>
    </lineage>
</organism>
<dbReference type="GO" id="GO:0005783">
    <property type="term" value="C:endoplasmic reticulum"/>
    <property type="evidence" value="ECO:0007669"/>
    <property type="project" value="UniProtKB-SubCell"/>
</dbReference>
<evidence type="ECO:0000256" key="3">
    <source>
        <dbReference type="ARBA" id="ARBA00022687"/>
    </source>
</evidence>
<sequence length="183" mass="21092">MVRPFTFLFLLLLTTTFVSPNKRKDIRDYTDADIEKLYDQWEASDEDELAEDEKPPYQQKGPQLDLESLRQKVDSPDELIKLTKRGQTVMMFVSVKDQKAVGKTSRDFTDKTSSLWLSNFHNNHIDAKVFIVADDRVLYMFSEGSQAWDARDFLLLQPECVEVVLEGKTIAGKGAVEQKHEEL</sequence>
<evidence type="ECO:0000256" key="4">
    <source>
        <dbReference type="ARBA" id="ARBA00022729"/>
    </source>
</evidence>
<proteinExistence type="inferred from homology"/>
<reference evidence="9" key="1">
    <citation type="submission" date="2022-11" db="UniProtKB">
        <authorList>
            <consortium name="WormBaseParasite"/>
        </authorList>
    </citation>
    <scope>IDENTIFICATION</scope>
</reference>
<feature type="signal peptide" evidence="7">
    <location>
        <begin position="1"/>
        <end position="20"/>
    </location>
</feature>
<evidence type="ECO:0000256" key="7">
    <source>
        <dbReference type="SAM" id="SignalP"/>
    </source>
</evidence>
<dbReference type="Proteomes" id="UP000887572">
    <property type="component" value="Unplaced"/>
</dbReference>
<keyword evidence="6" id="KW-0143">Chaperone</keyword>
<dbReference type="InterPro" id="IPR019330">
    <property type="entry name" value="MESD"/>
</dbReference>
<evidence type="ECO:0000256" key="6">
    <source>
        <dbReference type="ARBA" id="ARBA00023186"/>
    </source>
</evidence>